<dbReference type="AlphaFoldDB" id="A0A0E9W3F3"/>
<dbReference type="EMBL" id="GBXM01023678">
    <property type="protein sequence ID" value="JAH84899.1"/>
    <property type="molecule type" value="Transcribed_RNA"/>
</dbReference>
<name>A0A0E9W3F3_ANGAN</name>
<evidence type="ECO:0000313" key="1">
    <source>
        <dbReference type="EMBL" id="JAH84899.1"/>
    </source>
</evidence>
<organism evidence="1">
    <name type="scientific">Anguilla anguilla</name>
    <name type="common">European freshwater eel</name>
    <name type="synonym">Muraena anguilla</name>
    <dbReference type="NCBI Taxonomy" id="7936"/>
    <lineage>
        <taxon>Eukaryota</taxon>
        <taxon>Metazoa</taxon>
        <taxon>Chordata</taxon>
        <taxon>Craniata</taxon>
        <taxon>Vertebrata</taxon>
        <taxon>Euteleostomi</taxon>
        <taxon>Actinopterygii</taxon>
        <taxon>Neopterygii</taxon>
        <taxon>Teleostei</taxon>
        <taxon>Anguilliformes</taxon>
        <taxon>Anguillidae</taxon>
        <taxon>Anguilla</taxon>
    </lineage>
</organism>
<protein>
    <submittedName>
        <fullName evidence="1">Uncharacterized protein</fullName>
    </submittedName>
</protein>
<reference evidence="1" key="1">
    <citation type="submission" date="2014-11" db="EMBL/GenBank/DDBJ databases">
        <authorList>
            <person name="Amaro Gonzalez C."/>
        </authorList>
    </citation>
    <scope>NUCLEOTIDE SEQUENCE</scope>
</reference>
<accession>A0A0E9W3F3</accession>
<proteinExistence type="predicted"/>
<reference evidence="1" key="2">
    <citation type="journal article" date="2015" name="Fish Shellfish Immunol.">
        <title>Early steps in the European eel (Anguilla anguilla)-Vibrio vulnificus interaction in the gills: Role of the RtxA13 toxin.</title>
        <authorList>
            <person name="Callol A."/>
            <person name="Pajuelo D."/>
            <person name="Ebbesson L."/>
            <person name="Teles M."/>
            <person name="MacKenzie S."/>
            <person name="Amaro C."/>
        </authorList>
    </citation>
    <scope>NUCLEOTIDE SEQUENCE</scope>
</reference>
<sequence length="27" mass="3034">MTFFFCCSLCMLNHLEIVLGMLHDGAS</sequence>